<accession>A0A401H8F5</accession>
<evidence type="ECO:0000313" key="2">
    <source>
        <dbReference type="Proteomes" id="UP000291213"/>
    </source>
</evidence>
<evidence type="ECO:0000313" key="1">
    <source>
        <dbReference type="EMBL" id="GBF08632.1"/>
    </source>
</evidence>
<dbReference type="Proteomes" id="UP000291213">
    <property type="component" value="Unassembled WGS sequence"/>
</dbReference>
<name>A0A401H8F5_AERPX</name>
<dbReference type="OrthoDB" id="378713at2157"/>
<sequence>MSVIEGVLYDFAKMLRQGRKDLLELLDAIQYSHNPPEIGHLARMTGLDVSYVRRVVENLRNTGVRARVDYSLQKLGLSYVALESTGSNLKYIHVEHALKSELRTALGALRIYASPQGAEEQLARYLIENYEGSRLNLLLANEVLLSKPSFTYYFEEPKDINPATALELLDNHPKIPIIEEKLYRLFHKPQPTGKPAFRDLIDLMILAGLEIDSLSVQKSLVYIMKKLHDLSFPMRKYSKHKKHITSVIDGFKIMMYDRMDVPGMLLYLNIKEPSCMRSLAMAMSHYFYATQIVMYTNLEKFSIIEEELRKKSVNLGKNVLLYNMLIVLATSPTYLYYVFDKIKEICDVDDVSVSFFIPEIGARNYTLTYKMYSPLRSSWSLKID</sequence>
<comment type="caution">
    <text evidence="1">The sequence shown here is derived from an EMBL/GenBank/DDBJ whole genome shotgun (WGS) entry which is preliminary data.</text>
</comment>
<reference evidence="1 2" key="1">
    <citation type="submission" date="2017-02" db="EMBL/GenBank/DDBJ databases">
        <title>isolation and characterization of a novel temperate virus Aeropyrum globular virus 1 infecting hyperthermophilic archaeon Aeropyrum.</title>
        <authorList>
            <person name="Yumiya M."/>
            <person name="Yoshida T."/>
            <person name="Sako Y."/>
        </authorList>
    </citation>
    <scope>NUCLEOTIDE SEQUENCE [LARGE SCALE GENOMIC DNA]</scope>
    <source>
        <strain evidence="1 2">YK1-12-2013</strain>
    </source>
</reference>
<dbReference type="AlphaFoldDB" id="A0A401H8F5"/>
<dbReference type="RefSeq" id="WP_131159691.1">
    <property type="nucleotide sequence ID" value="NZ_BDMD01000015.1"/>
</dbReference>
<proteinExistence type="predicted"/>
<gene>
    <name evidence="1" type="ORF">apy_03570</name>
</gene>
<organism evidence="1 2">
    <name type="scientific">Aeropyrum pernix</name>
    <dbReference type="NCBI Taxonomy" id="56636"/>
    <lineage>
        <taxon>Archaea</taxon>
        <taxon>Thermoproteota</taxon>
        <taxon>Thermoprotei</taxon>
        <taxon>Desulfurococcales</taxon>
        <taxon>Desulfurococcaceae</taxon>
        <taxon>Aeropyrum</taxon>
    </lineage>
</organism>
<protein>
    <submittedName>
        <fullName evidence="1">Uncharacterized protein</fullName>
    </submittedName>
</protein>
<dbReference type="EMBL" id="BDMD01000015">
    <property type="protein sequence ID" value="GBF08632.1"/>
    <property type="molecule type" value="Genomic_DNA"/>
</dbReference>